<organism evidence="6 7">
    <name type="scientific">Paenibacillus hexagrammi</name>
    <dbReference type="NCBI Taxonomy" id="2908839"/>
    <lineage>
        <taxon>Bacteria</taxon>
        <taxon>Bacillati</taxon>
        <taxon>Bacillota</taxon>
        <taxon>Bacilli</taxon>
        <taxon>Bacillales</taxon>
        <taxon>Paenibacillaceae</taxon>
        <taxon>Paenibacillus</taxon>
    </lineage>
</organism>
<dbReference type="InterPro" id="IPR004294">
    <property type="entry name" value="Carotenoid_Oase"/>
</dbReference>
<name>A0ABY3SQ16_9BACL</name>
<dbReference type="EMBL" id="CP090978">
    <property type="protein sequence ID" value="UJF35779.1"/>
    <property type="molecule type" value="Genomic_DNA"/>
</dbReference>
<protein>
    <submittedName>
        <fullName evidence="6">Carotenoid oxygenase family protein</fullName>
    </submittedName>
</protein>
<dbReference type="Pfam" id="PF03055">
    <property type="entry name" value="RPE65"/>
    <property type="match status" value="1"/>
</dbReference>
<reference evidence="6 7" key="1">
    <citation type="journal article" date="2024" name="Int. J. Syst. Evol. Microbiol.">
        <title>Paenibacillus hexagrammi sp. nov., a novel bacterium isolated from the gut content of Hexagrammos agrammus.</title>
        <authorList>
            <person name="Jung H.K."/>
            <person name="Kim D.G."/>
            <person name="Zin H."/>
            <person name="Park J."/>
            <person name="Jung H."/>
            <person name="Kim Y.O."/>
            <person name="Kong H.J."/>
            <person name="Kim J.W."/>
            <person name="Kim Y.S."/>
        </authorList>
    </citation>
    <scope>NUCLEOTIDE SEQUENCE [LARGE SCALE GENOMIC DNA]</scope>
    <source>
        <strain evidence="6 7">YPD9-1</strain>
    </source>
</reference>
<evidence type="ECO:0000256" key="5">
    <source>
        <dbReference type="ARBA" id="ARBA00023004"/>
    </source>
</evidence>
<comment type="similarity">
    <text evidence="2">Belongs to the carotenoid oxygenase family.</text>
</comment>
<evidence type="ECO:0000313" key="7">
    <source>
        <dbReference type="Proteomes" id="UP001649230"/>
    </source>
</evidence>
<evidence type="ECO:0000313" key="6">
    <source>
        <dbReference type="EMBL" id="UJF35779.1"/>
    </source>
</evidence>
<comment type="cofactor">
    <cofactor evidence="1">
        <name>Fe(2+)</name>
        <dbReference type="ChEBI" id="CHEBI:29033"/>
    </cofactor>
</comment>
<proteinExistence type="inferred from homology"/>
<dbReference type="PANTHER" id="PTHR10543">
    <property type="entry name" value="BETA-CAROTENE DIOXYGENASE"/>
    <property type="match status" value="1"/>
</dbReference>
<keyword evidence="7" id="KW-1185">Reference proteome</keyword>
<evidence type="ECO:0000256" key="1">
    <source>
        <dbReference type="ARBA" id="ARBA00001954"/>
    </source>
</evidence>
<accession>A0ABY3SQ16</accession>
<evidence type="ECO:0000256" key="2">
    <source>
        <dbReference type="ARBA" id="ARBA00006787"/>
    </source>
</evidence>
<evidence type="ECO:0000256" key="3">
    <source>
        <dbReference type="ARBA" id="ARBA00022723"/>
    </source>
</evidence>
<keyword evidence="4" id="KW-0560">Oxidoreductase</keyword>
<gene>
    <name evidence="6" type="ORF">L0M14_12240</name>
</gene>
<evidence type="ECO:0000256" key="4">
    <source>
        <dbReference type="ARBA" id="ARBA00023002"/>
    </source>
</evidence>
<keyword evidence="3" id="KW-0479">Metal-binding</keyword>
<sequence length="474" mass="52586">MMINEQLFKVGFTNLDKETDNVPLQVSGSIPGWLSGTLFRNGPAKFTTDSGWHTHWFDGLAMIHKFVIAGGQVRYSNRFLRTKAYELAMTTGELGSGFGSSAGKQVQGGNNTNVSIGKIDDRFVALTESPGVIEFDPHTLETNGVFEFGDGFGGHFTTAHPHYDLTTGRYINFTVQFGKASTYHLYSIAPHSRKRELMCTVETAEPSYIHSFGNTEHYVILAEFPFVVNPQEMMTSGKSFIENFRWKPEQGTKFFVVRKSDGALVKTFEGEAFFSFHHVNAFEYDGGLVLDVCASRNANIVGSLQVSKLTDSSAGDRNPVQFRRYTLPFTSTTARYEILTPESVDLPTVNYAKFSGTAYRYAYGISTSNEHPEKYANQLVKVDTVSGESKIWREPGCYPGEPIFSEKPLASKEDEGVILSVVLDGAKGSSFLLILDAQTFTEIGRAAVPHHVPFGFHGMFTDELFEQKQELAAN</sequence>
<dbReference type="RefSeq" id="WP_235122336.1">
    <property type="nucleotide sequence ID" value="NZ_CP090978.1"/>
</dbReference>
<dbReference type="Proteomes" id="UP001649230">
    <property type="component" value="Chromosome"/>
</dbReference>
<keyword evidence="5" id="KW-0408">Iron</keyword>
<dbReference type="PANTHER" id="PTHR10543:SF24">
    <property type="entry name" value="CAROTENOID ISOMEROOXYGENASE"/>
    <property type="match status" value="1"/>
</dbReference>